<dbReference type="GO" id="GO:0030174">
    <property type="term" value="P:regulation of DNA-templated DNA replication initiation"/>
    <property type="evidence" value="ECO:0007669"/>
    <property type="project" value="InterPro"/>
</dbReference>
<dbReference type="Pfam" id="PF08839">
    <property type="entry name" value="CDT1"/>
    <property type="match status" value="1"/>
</dbReference>
<dbReference type="OrthoDB" id="341730at2759"/>
<dbReference type="AlphaFoldDB" id="I7MK88"/>
<gene>
    <name evidence="6" type="ORF">TTHERM_00277530</name>
</gene>
<dbReference type="GO" id="GO:0003677">
    <property type="term" value="F:DNA binding"/>
    <property type="evidence" value="ECO:0007669"/>
    <property type="project" value="InterPro"/>
</dbReference>
<dbReference type="InterPro" id="IPR038090">
    <property type="entry name" value="Cdt1_C_WH_dom_sf"/>
</dbReference>
<dbReference type="Proteomes" id="UP000009168">
    <property type="component" value="Unassembled WGS sequence"/>
</dbReference>
<dbReference type="GO" id="GO:0070182">
    <property type="term" value="F:DNA polymerase binding"/>
    <property type="evidence" value="ECO:0007669"/>
    <property type="project" value="TreeGrafter"/>
</dbReference>
<feature type="region of interest" description="Disordered" evidence="4">
    <location>
        <begin position="1"/>
        <end position="30"/>
    </location>
</feature>
<dbReference type="GO" id="GO:0000076">
    <property type="term" value="P:DNA replication checkpoint signaling"/>
    <property type="evidence" value="ECO:0007669"/>
    <property type="project" value="TreeGrafter"/>
</dbReference>
<feature type="coiled-coil region" evidence="3">
    <location>
        <begin position="157"/>
        <end position="198"/>
    </location>
</feature>
<evidence type="ECO:0000256" key="2">
    <source>
        <dbReference type="ARBA" id="ARBA00023306"/>
    </source>
</evidence>
<dbReference type="GO" id="GO:0071163">
    <property type="term" value="P:DNA replication preinitiation complex assembly"/>
    <property type="evidence" value="ECO:0007669"/>
    <property type="project" value="InterPro"/>
</dbReference>
<reference evidence="7" key="1">
    <citation type="journal article" date="2006" name="PLoS Biol.">
        <title>Macronuclear genome sequence of the ciliate Tetrahymena thermophila, a model eukaryote.</title>
        <authorList>
            <person name="Eisen J.A."/>
            <person name="Coyne R.S."/>
            <person name="Wu M."/>
            <person name="Wu D."/>
            <person name="Thiagarajan M."/>
            <person name="Wortman J.R."/>
            <person name="Badger J.H."/>
            <person name="Ren Q."/>
            <person name="Amedeo P."/>
            <person name="Jones K.M."/>
            <person name="Tallon L.J."/>
            <person name="Delcher A.L."/>
            <person name="Salzberg S.L."/>
            <person name="Silva J.C."/>
            <person name="Haas B.J."/>
            <person name="Majoros W.H."/>
            <person name="Farzad M."/>
            <person name="Carlton J.M."/>
            <person name="Smith R.K. Jr."/>
            <person name="Garg J."/>
            <person name="Pearlman R.E."/>
            <person name="Karrer K.M."/>
            <person name="Sun L."/>
            <person name="Manning G."/>
            <person name="Elde N.C."/>
            <person name="Turkewitz A.P."/>
            <person name="Asai D.J."/>
            <person name="Wilkes D.E."/>
            <person name="Wang Y."/>
            <person name="Cai H."/>
            <person name="Collins K."/>
            <person name="Stewart B.A."/>
            <person name="Lee S.R."/>
            <person name="Wilamowska K."/>
            <person name="Weinberg Z."/>
            <person name="Ruzzo W.L."/>
            <person name="Wloga D."/>
            <person name="Gaertig J."/>
            <person name="Frankel J."/>
            <person name="Tsao C.-C."/>
            <person name="Gorovsky M.A."/>
            <person name="Keeling P.J."/>
            <person name="Waller R.F."/>
            <person name="Patron N.J."/>
            <person name="Cherry J.M."/>
            <person name="Stover N.A."/>
            <person name="Krieger C.J."/>
            <person name="del Toro C."/>
            <person name="Ryder H.F."/>
            <person name="Williamson S.C."/>
            <person name="Barbeau R.A."/>
            <person name="Hamilton E.P."/>
            <person name="Orias E."/>
        </authorList>
    </citation>
    <scope>NUCLEOTIDE SEQUENCE [LARGE SCALE GENOMIC DNA]</scope>
    <source>
        <strain evidence="7">SB210</strain>
    </source>
</reference>
<dbReference type="InterPro" id="IPR014939">
    <property type="entry name" value="CDT1_Gemini-bd-like"/>
</dbReference>
<dbReference type="InParanoid" id="I7MK88"/>
<dbReference type="KEGG" id="tet:TTHERM_00277530"/>
<sequence>MSLRQQTLTQSLVPATNEVRKAPQTRTRGGAKKEIELATPITEFVKGKETRKKKLNGKNSKIDDYYDIHGNDKTFISHDIDNEKDHNQSSISTASTNTTIDYERINHLKSIKLASDFSQIPSGNTITIGGNSNIMQVEDKPLQIDIQANQKPAIDFKQFLDEQQKQKLKKEEELEQQKQQQQQKNAKLLQNFENLKKKSALSNSTTDLISKILNKNKTQQDKPDNIQNFNNLSSAKKIDLIEEKLLSTLKMNSSVEKDSSKIMDAADQIQKLNQKVEQSNKMIDEKEEIFELQTQKLNQVDSEIEITKQEDKAESKFEQILQTVQNNEKAQKILAGPSIKQRYEDLLKGDQQEFALPYKYKVLLETFSKFDECIQFFKDRNKPTLFKDLKFNLEQTMRATISLKQIQQIIHLYPQAYQLKWVQNKQAHEQLDLLVNSACDENDNRVVLTKADRLQKLRNLLVEKVKYFHNLYLKSQAREHLEQELLDNFRWHDDFKLQDVPNLEEQALPLKPFEIKVEPLKETLEKNQVKNDILARLMKSKAEEQEEKEKQRKELIEKSLYISTKENKTGLSDRLYQLIKAKEEKINEEKLRQSLSKGTEMQRRIPEIKKVVEIIMVYYIQRKVSNMFYASIVDYLTQSSNIIISKSSAIEMIDYLIQNCPFWITLIPNKQGSIIRIDKSVALSKILAEIEKIES</sequence>
<dbReference type="EMBL" id="GG662656">
    <property type="protein sequence ID" value="EAR97866.1"/>
    <property type="molecule type" value="Genomic_DNA"/>
</dbReference>
<feature type="coiled-coil region" evidence="3">
    <location>
        <begin position="255"/>
        <end position="289"/>
    </location>
</feature>
<evidence type="ECO:0000256" key="1">
    <source>
        <dbReference type="ARBA" id="ARBA00008356"/>
    </source>
</evidence>
<dbReference type="PANTHER" id="PTHR28637">
    <property type="entry name" value="DNA REPLICATION FACTOR CDT1"/>
    <property type="match status" value="1"/>
</dbReference>
<keyword evidence="2" id="KW-0131">Cell cycle</keyword>
<dbReference type="GO" id="GO:0000278">
    <property type="term" value="P:mitotic cell cycle"/>
    <property type="evidence" value="ECO:0007669"/>
    <property type="project" value="TreeGrafter"/>
</dbReference>
<feature type="compositionally biased region" description="Polar residues" evidence="4">
    <location>
        <begin position="1"/>
        <end position="14"/>
    </location>
</feature>
<dbReference type="GO" id="GO:0005634">
    <property type="term" value="C:nucleus"/>
    <property type="evidence" value="ECO:0007669"/>
    <property type="project" value="TreeGrafter"/>
</dbReference>
<dbReference type="SMART" id="SM01075">
    <property type="entry name" value="CDT1"/>
    <property type="match status" value="1"/>
</dbReference>
<dbReference type="GeneID" id="7840352"/>
<dbReference type="Pfam" id="PF16679">
    <property type="entry name" value="CDT1_C"/>
    <property type="match status" value="1"/>
</dbReference>
<evidence type="ECO:0000313" key="6">
    <source>
        <dbReference type="EMBL" id="EAR97866.1"/>
    </source>
</evidence>
<dbReference type="InterPro" id="IPR045173">
    <property type="entry name" value="Cdt1"/>
</dbReference>
<dbReference type="STRING" id="312017.I7MK88"/>
<dbReference type="PANTHER" id="PTHR28637:SF1">
    <property type="entry name" value="DNA REPLICATION FACTOR CDT1"/>
    <property type="match status" value="1"/>
</dbReference>
<protein>
    <submittedName>
        <fullName evidence="6">DNA replication factor Cdt1</fullName>
    </submittedName>
</protein>
<dbReference type="eggNOG" id="KOG4762">
    <property type="taxonomic scope" value="Eukaryota"/>
</dbReference>
<accession>I7MK88</accession>
<name>I7MK88_TETTS</name>
<dbReference type="Gene3D" id="1.10.10.1420">
    <property type="entry name" value="DNA replication factor Cdt1, C-terminal WH domain"/>
    <property type="match status" value="1"/>
</dbReference>
<dbReference type="SUPFAM" id="SSF46785">
    <property type="entry name" value="Winged helix' DNA-binding domain"/>
    <property type="match status" value="1"/>
</dbReference>
<evidence type="ECO:0000256" key="4">
    <source>
        <dbReference type="SAM" id="MobiDB-lite"/>
    </source>
</evidence>
<keyword evidence="3" id="KW-0175">Coiled coil</keyword>
<organism evidence="6 7">
    <name type="scientific">Tetrahymena thermophila (strain SB210)</name>
    <dbReference type="NCBI Taxonomy" id="312017"/>
    <lineage>
        <taxon>Eukaryota</taxon>
        <taxon>Sar</taxon>
        <taxon>Alveolata</taxon>
        <taxon>Ciliophora</taxon>
        <taxon>Intramacronucleata</taxon>
        <taxon>Oligohymenophorea</taxon>
        <taxon>Hymenostomatida</taxon>
        <taxon>Tetrahymenina</taxon>
        <taxon>Tetrahymenidae</taxon>
        <taxon>Tetrahymena</taxon>
    </lineage>
</organism>
<dbReference type="CDD" id="cd08674">
    <property type="entry name" value="Cdt1_m"/>
    <property type="match status" value="1"/>
</dbReference>
<evidence type="ECO:0000259" key="5">
    <source>
        <dbReference type="SMART" id="SM01075"/>
    </source>
</evidence>
<dbReference type="InterPro" id="IPR036390">
    <property type="entry name" value="WH_DNA-bd_sf"/>
</dbReference>
<proteinExistence type="inferred from homology"/>
<dbReference type="RefSeq" id="XP_001018111.1">
    <property type="nucleotide sequence ID" value="XM_001018111.1"/>
</dbReference>
<keyword evidence="7" id="KW-1185">Reference proteome</keyword>
<dbReference type="InterPro" id="IPR032054">
    <property type="entry name" value="Cdt1_C"/>
</dbReference>
<dbReference type="HOGENOM" id="CLU_396653_0_0_1"/>
<feature type="domain" description="CDT1 Geminin-binding" evidence="5">
    <location>
        <begin position="356"/>
        <end position="510"/>
    </location>
</feature>
<comment type="similarity">
    <text evidence="1">Belongs to the Cdt1 family.</text>
</comment>
<evidence type="ECO:0000313" key="7">
    <source>
        <dbReference type="Proteomes" id="UP000009168"/>
    </source>
</evidence>
<evidence type="ECO:0000256" key="3">
    <source>
        <dbReference type="SAM" id="Coils"/>
    </source>
</evidence>